<dbReference type="Gene3D" id="3.30.360.10">
    <property type="entry name" value="Dihydrodipicolinate Reductase, domain 2"/>
    <property type="match status" value="1"/>
</dbReference>
<evidence type="ECO:0000313" key="3">
    <source>
        <dbReference type="EMBL" id="OGY30827.1"/>
    </source>
</evidence>
<dbReference type="Pfam" id="PF22725">
    <property type="entry name" value="GFO_IDH_MocA_C3"/>
    <property type="match status" value="1"/>
</dbReference>
<gene>
    <name evidence="3" type="ORF">A3A61_00190</name>
</gene>
<evidence type="ECO:0000259" key="1">
    <source>
        <dbReference type="Pfam" id="PF01408"/>
    </source>
</evidence>
<reference evidence="3 4" key="1">
    <citation type="journal article" date="2016" name="Nat. Commun.">
        <title>Thousands of microbial genomes shed light on interconnected biogeochemical processes in an aquifer system.</title>
        <authorList>
            <person name="Anantharaman K."/>
            <person name="Brown C.T."/>
            <person name="Hug L.A."/>
            <person name="Sharon I."/>
            <person name="Castelle C.J."/>
            <person name="Probst A.J."/>
            <person name="Thomas B.C."/>
            <person name="Singh A."/>
            <person name="Wilkins M.J."/>
            <person name="Karaoz U."/>
            <person name="Brodie E.L."/>
            <person name="Williams K.H."/>
            <person name="Hubbard S.S."/>
            <person name="Banfield J.F."/>
        </authorList>
    </citation>
    <scope>NUCLEOTIDE SEQUENCE [LARGE SCALE GENOMIC DNA]</scope>
</reference>
<sequence>MFGLGIVGLGAFGEFSLKAYQNLKNCRIVGFHDVSPVGSRLAKELGVKSYASFDKLRKDSQVDIVILNTPNYLHYDQAKNCLSADKHVFCEKPLTLELGQAEELFALAKDKHVVLGSDHPLIFSKIYTRLKRLLDQRVYGEVRSIMVHNLAREGEITTPWFWNIEKSGGWFLNSSYHFIYIANYLLGKGGLVSSSEKIVNGKTCSTELKLSYGNAKVSINHDLMSPNPGCKVVITTTNAQILVNGWVPLKYKIFQKGEIIDSFNTKQNHEEEYLDLIKSCFEDFLNRVSGESFILSDQRILTALDLAIQAQKKARVTLDKVNG</sequence>
<dbReference type="EMBL" id="MHDB01000041">
    <property type="protein sequence ID" value="OGY30827.1"/>
    <property type="molecule type" value="Genomic_DNA"/>
</dbReference>
<accession>A0A1G1WUH7</accession>
<dbReference type="SUPFAM" id="SSF55347">
    <property type="entry name" value="Glyceraldehyde-3-phosphate dehydrogenase-like, C-terminal domain"/>
    <property type="match status" value="1"/>
</dbReference>
<dbReference type="STRING" id="1802605.A3A61_00190"/>
<feature type="domain" description="Gfo/Idh/MocA-like oxidoreductase N-terminal" evidence="1">
    <location>
        <begin position="3"/>
        <end position="118"/>
    </location>
</feature>
<evidence type="ECO:0000313" key="4">
    <source>
        <dbReference type="Proteomes" id="UP000177718"/>
    </source>
</evidence>
<dbReference type="PANTHER" id="PTHR43377">
    <property type="entry name" value="BILIVERDIN REDUCTASE A"/>
    <property type="match status" value="1"/>
</dbReference>
<organism evidence="3 4">
    <name type="scientific">Candidatus Woykebacteria bacterium RIFCSPLOWO2_01_FULL_43_14</name>
    <dbReference type="NCBI Taxonomy" id="1802605"/>
    <lineage>
        <taxon>Bacteria</taxon>
        <taxon>Candidatus Woykeibacteriota</taxon>
    </lineage>
</organism>
<name>A0A1G1WUH7_9BACT</name>
<dbReference type="Gene3D" id="3.40.50.720">
    <property type="entry name" value="NAD(P)-binding Rossmann-like Domain"/>
    <property type="match status" value="1"/>
</dbReference>
<dbReference type="PANTHER" id="PTHR43377:SF1">
    <property type="entry name" value="BILIVERDIN REDUCTASE A"/>
    <property type="match status" value="1"/>
</dbReference>
<dbReference type="Proteomes" id="UP000177718">
    <property type="component" value="Unassembled WGS sequence"/>
</dbReference>
<feature type="domain" description="GFO/IDH/MocA-like oxidoreductase" evidence="2">
    <location>
        <begin position="127"/>
        <end position="187"/>
    </location>
</feature>
<dbReference type="Pfam" id="PF01408">
    <property type="entry name" value="GFO_IDH_MocA"/>
    <property type="match status" value="1"/>
</dbReference>
<dbReference type="InterPro" id="IPR051450">
    <property type="entry name" value="Gfo/Idh/MocA_Oxidoreductases"/>
</dbReference>
<evidence type="ECO:0000259" key="2">
    <source>
        <dbReference type="Pfam" id="PF22725"/>
    </source>
</evidence>
<dbReference type="AlphaFoldDB" id="A0A1G1WUH7"/>
<dbReference type="GO" id="GO:0000166">
    <property type="term" value="F:nucleotide binding"/>
    <property type="evidence" value="ECO:0007669"/>
    <property type="project" value="InterPro"/>
</dbReference>
<protein>
    <submittedName>
        <fullName evidence="3">Uncharacterized protein</fullName>
    </submittedName>
</protein>
<dbReference type="InterPro" id="IPR036291">
    <property type="entry name" value="NAD(P)-bd_dom_sf"/>
</dbReference>
<comment type="caution">
    <text evidence="3">The sequence shown here is derived from an EMBL/GenBank/DDBJ whole genome shotgun (WGS) entry which is preliminary data.</text>
</comment>
<proteinExistence type="predicted"/>
<dbReference type="InterPro" id="IPR000683">
    <property type="entry name" value="Gfo/Idh/MocA-like_OxRdtase_N"/>
</dbReference>
<dbReference type="SUPFAM" id="SSF51735">
    <property type="entry name" value="NAD(P)-binding Rossmann-fold domains"/>
    <property type="match status" value="1"/>
</dbReference>
<dbReference type="InterPro" id="IPR055170">
    <property type="entry name" value="GFO_IDH_MocA-like_dom"/>
</dbReference>